<protein>
    <submittedName>
        <fullName evidence="1">Uncharacterized protein</fullName>
    </submittedName>
</protein>
<gene>
    <name evidence="1" type="ORF">SAMN02745244_00040</name>
</gene>
<reference evidence="1 2" key="1">
    <citation type="submission" date="2016-11" db="EMBL/GenBank/DDBJ databases">
        <authorList>
            <person name="Jaros S."/>
            <person name="Januszkiewicz K."/>
            <person name="Wedrychowicz H."/>
        </authorList>
    </citation>
    <scope>NUCLEOTIDE SEQUENCE [LARGE SCALE GENOMIC DNA]</scope>
    <source>
        <strain evidence="1 2">DSM 12906</strain>
    </source>
</reference>
<sequence>MTSTPADVAALLKIAAMEPETLDDLDGCLRRLRDVQKARRELAKVPPAMLLSGLLDRRPRGGDPS</sequence>
<evidence type="ECO:0000313" key="1">
    <source>
        <dbReference type="EMBL" id="SHI30077.1"/>
    </source>
</evidence>
<dbReference type="EMBL" id="FQZG01000003">
    <property type="protein sequence ID" value="SHI30077.1"/>
    <property type="molecule type" value="Genomic_DNA"/>
</dbReference>
<proteinExistence type="predicted"/>
<dbReference type="AlphaFoldDB" id="A0A1M6A0Q4"/>
<accession>A0A1M6A0Q4</accession>
<evidence type="ECO:0000313" key="2">
    <source>
        <dbReference type="Proteomes" id="UP000184512"/>
    </source>
</evidence>
<organism evidence="1 2">
    <name type="scientific">Tessaracoccus bendigoensis DSM 12906</name>
    <dbReference type="NCBI Taxonomy" id="1123357"/>
    <lineage>
        <taxon>Bacteria</taxon>
        <taxon>Bacillati</taxon>
        <taxon>Actinomycetota</taxon>
        <taxon>Actinomycetes</taxon>
        <taxon>Propionibacteriales</taxon>
        <taxon>Propionibacteriaceae</taxon>
        <taxon>Tessaracoccus</taxon>
    </lineage>
</organism>
<keyword evidence="2" id="KW-1185">Reference proteome</keyword>
<dbReference type="STRING" id="1123357.SAMN02745244_00040"/>
<dbReference type="Proteomes" id="UP000184512">
    <property type="component" value="Unassembled WGS sequence"/>
</dbReference>
<name>A0A1M6A0Q4_9ACTN</name>
<dbReference type="RefSeq" id="WP_073185244.1">
    <property type="nucleotide sequence ID" value="NZ_FQZG01000003.1"/>
</dbReference>
<dbReference type="OrthoDB" id="3731658at2"/>